<comment type="caution">
    <text evidence="2">The sequence shown here is derived from an EMBL/GenBank/DDBJ whole genome shotgun (WGS) entry which is preliminary data.</text>
</comment>
<sequence>MNTCLLKSGALFIYGLLRVGLGHLLVSSQLRASGYQMMTNARCQFAIGDAQKIIRLCIKRQQSKLTALTSQSSQSSIPRS</sequence>
<accession>A0ABR6Z5U1</accession>
<evidence type="ECO:0008006" key="4">
    <source>
        <dbReference type="Google" id="ProtNLM"/>
    </source>
</evidence>
<reference evidence="2 3" key="1">
    <citation type="submission" date="2020-08" db="EMBL/GenBank/DDBJ databases">
        <title>Novel species isolated from subtropical streams in China.</title>
        <authorList>
            <person name="Lu H."/>
        </authorList>
    </citation>
    <scope>NUCLEOTIDE SEQUENCE [LARGE SCALE GENOMIC DNA]</scope>
    <source>
        <strain evidence="2 3">NL8W</strain>
    </source>
</reference>
<gene>
    <name evidence="2" type="ORF">H8L47_06170</name>
</gene>
<keyword evidence="1" id="KW-1133">Transmembrane helix</keyword>
<protein>
    <recommendedName>
        <fullName evidence="4">Secreted protein</fullName>
    </recommendedName>
</protein>
<evidence type="ECO:0000313" key="3">
    <source>
        <dbReference type="Proteomes" id="UP000646911"/>
    </source>
</evidence>
<dbReference type="EMBL" id="JACOFX010000002">
    <property type="protein sequence ID" value="MBC3907144.1"/>
    <property type="molecule type" value="Genomic_DNA"/>
</dbReference>
<organism evidence="2 3">
    <name type="scientific">Undibacterium umbellatum</name>
    <dbReference type="NCBI Taxonomy" id="2762300"/>
    <lineage>
        <taxon>Bacteria</taxon>
        <taxon>Pseudomonadati</taxon>
        <taxon>Pseudomonadota</taxon>
        <taxon>Betaproteobacteria</taxon>
        <taxon>Burkholderiales</taxon>
        <taxon>Oxalobacteraceae</taxon>
        <taxon>Undibacterium</taxon>
    </lineage>
</organism>
<dbReference type="Proteomes" id="UP000646911">
    <property type="component" value="Unassembled WGS sequence"/>
</dbReference>
<evidence type="ECO:0000256" key="1">
    <source>
        <dbReference type="SAM" id="Phobius"/>
    </source>
</evidence>
<evidence type="ECO:0000313" key="2">
    <source>
        <dbReference type="EMBL" id="MBC3907144.1"/>
    </source>
</evidence>
<dbReference type="RefSeq" id="WP_186952370.1">
    <property type="nucleotide sequence ID" value="NZ_JACOFX010000002.1"/>
</dbReference>
<proteinExistence type="predicted"/>
<keyword evidence="1" id="KW-0472">Membrane</keyword>
<keyword evidence="1" id="KW-0812">Transmembrane</keyword>
<keyword evidence="3" id="KW-1185">Reference proteome</keyword>
<name>A0ABR6Z5U1_9BURK</name>
<feature type="transmembrane region" description="Helical" evidence="1">
    <location>
        <begin position="12"/>
        <end position="32"/>
    </location>
</feature>